<comment type="caution">
    <text evidence="2">The sequence shown here is derived from an EMBL/GenBank/DDBJ whole genome shotgun (WGS) entry which is preliminary data.</text>
</comment>
<accession>A0A9Q3PK62</accession>
<evidence type="ECO:0000313" key="3">
    <source>
        <dbReference type="Proteomes" id="UP000765509"/>
    </source>
</evidence>
<sequence length="87" mass="9889">MSGCYNCLPKQGILRFLQAHKERGFTPFRNQQISGQESPLFTIPGKVQEKTRLQGQKQDHLQPEEERVRPNDPKAVGLGERSAKSQN</sequence>
<evidence type="ECO:0000313" key="2">
    <source>
        <dbReference type="EMBL" id="MBW0564739.1"/>
    </source>
</evidence>
<keyword evidence="3" id="KW-1185">Reference proteome</keyword>
<evidence type="ECO:0000256" key="1">
    <source>
        <dbReference type="SAM" id="MobiDB-lite"/>
    </source>
</evidence>
<organism evidence="2 3">
    <name type="scientific">Austropuccinia psidii MF-1</name>
    <dbReference type="NCBI Taxonomy" id="1389203"/>
    <lineage>
        <taxon>Eukaryota</taxon>
        <taxon>Fungi</taxon>
        <taxon>Dikarya</taxon>
        <taxon>Basidiomycota</taxon>
        <taxon>Pucciniomycotina</taxon>
        <taxon>Pucciniomycetes</taxon>
        <taxon>Pucciniales</taxon>
        <taxon>Sphaerophragmiaceae</taxon>
        <taxon>Austropuccinia</taxon>
    </lineage>
</organism>
<feature type="region of interest" description="Disordered" evidence="1">
    <location>
        <begin position="51"/>
        <end position="87"/>
    </location>
</feature>
<name>A0A9Q3PK62_9BASI</name>
<dbReference type="AlphaFoldDB" id="A0A9Q3PK62"/>
<reference evidence="2" key="1">
    <citation type="submission" date="2021-03" db="EMBL/GenBank/DDBJ databases">
        <title>Draft genome sequence of rust myrtle Austropuccinia psidii MF-1, a brazilian biotype.</title>
        <authorList>
            <person name="Quecine M.C."/>
            <person name="Pachon D.M.R."/>
            <person name="Bonatelli M.L."/>
            <person name="Correr F.H."/>
            <person name="Franceschini L.M."/>
            <person name="Leite T.F."/>
            <person name="Margarido G.R.A."/>
            <person name="Almeida C.A."/>
            <person name="Ferrarezi J.A."/>
            <person name="Labate C.A."/>
        </authorList>
    </citation>
    <scope>NUCLEOTIDE SEQUENCE</scope>
    <source>
        <strain evidence="2">MF-1</strain>
    </source>
</reference>
<dbReference type="EMBL" id="AVOT02076259">
    <property type="protein sequence ID" value="MBW0564739.1"/>
    <property type="molecule type" value="Genomic_DNA"/>
</dbReference>
<proteinExistence type="predicted"/>
<gene>
    <name evidence="2" type="ORF">O181_104454</name>
</gene>
<dbReference type="Proteomes" id="UP000765509">
    <property type="component" value="Unassembled WGS sequence"/>
</dbReference>
<feature type="compositionally biased region" description="Basic and acidic residues" evidence="1">
    <location>
        <begin position="51"/>
        <end position="72"/>
    </location>
</feature>
<protein>
    <submittedName>
        <fullName evidence="2">Uncharacterized protein</fullName>
    </submittedName>
</protein>